<dbReference type="RefSeq" id="WP_135285464.1">
    <property type="nucleotide sequence ID" value="NZ_SMLL01000004.1"/>
</dbReference>
<dbReference type="GO" id="GO:0015774">
    <property type="term" value="P:polysaccharide transport"/>
    <property type="evidence" value="ECO:0007669"/>
    <property type="project" value="InterPro"/>
</dbReference>
<dbReference type="InterPro" id="IPR007833">
    <property type="entry name" value="Capsule_polysaccharide_synth"/>
</dbReference>
<reference evidence="1 2" key="1">
    <citation type="submission" date="2019-03" db="EMBL/GenBank/DDBJ databases">
        <title>Ramlibacter rhizophilus CCTCC AB2015357, whole genome shotgun sequence.</title>
        <authorList>
            <person name="Zhang X."/>
            <person name="Feng G."/>
            <person name="Zhu H."/>
        </authorList>
    </citation>
    <scope>NUCLEOTIDE SEQUENCE [LARGE SCALE GENOMIC DNA]</scope>
    <source>
        <strain evidence="1 2">CCTCC AB2015357</strain>
    </source>
</reference>
<name>A0A4Z0BKS0_9BURK</name>
<dbReference type="CDD" id="cd16440">
    <property type="entry name" value="beta_Kdo_transferase_KpsC_1"/>
    <property type="match status" value="1"/>
</dbReference>
<accession>A0A4Z0BKS0</accession>
<evidence type="ECO:0000313" key="2">
    <source>
        <dbReference type="Proteomes" id="UP000297564"/>
    </source>
</evidence>
<sequence>MQQAPEVIAAGSTGIRSIPTLPALLGAPVVGIGALPASGAHRLLVAAWGRKPSAVRAEAYARKRGLSVVRLEDGFLRSYGTGGAFPPLSVTLDRLGIYYDSSRPSELEEHLQHAAIDQCGSARTAILQHRLSKYNHAPAAFARQDHGGRGKVLVVDQTLGDLSIELAGASRESFTAMLAAARAENPSATLYVKTHPEVSSGRKRGYLTHIQDDDRTVVIREAVNPLSLIEQMDRVYVVTSTMGFEALLAGKPVTCFGMPWYAGWGVTDDRQTCLRRTRKRSVDEIFAAAYLHYTRYLNPETHERGTIFDVIGWLVRQKAMADRLYAPERRRKIIGVGYRRWKAANLQPVLSLEPKNVTFVPDAHAAQALQPAAGDWLVYWGATAPAGVAELAARTGAECIRMEDGFIRSVGLGSDLIRPRSIALDRSGIYFDATRPSDLETMLQEAAFSEDDLCQARQAREFIVAQGLTKYNLEPRATPQWPGSAGRRVVLVPGQVEDDASIRLGCTTVRGNLTLLQAVRAARPDAYIVYKPHPDVASGNRAGRLALSQARALADHVETQVSVVSCIEACDELHTMSSLSGFDALLRGKHVVTYGQPFYAGWGLTEDRAENATAFARRTRRLTLDQLVAGALIRYPIYWDWTLKGYTSCMAVLRQIAAERDALEGSGGLEKLRSGWWRRQGRKLRILWSAWTARA</sequence>
<evidence type="ECO:0000313" key="1">
    <source>
        <dbReference type="EMBL" id="TFY99922.1"/>
    </source>
</evidence>
<gene>
    <name evidence="1" type="ORF">EZ242_12370</name>
</gene>
<proteinExistence type="predicted"/>
<dbReference type="EMBL" id="SMLL01000004">
    <property type="protein sequence ID" value="TFY99922.1"/>
    <property type="molecule type" value="Genomic_DNA"/>
</dbReference>
<organism evidence="1 2">
    <name type="scientific">Ramlibacter rhizophilus</name>
    <dbReference type="NCBI Taxonomy" id="1781167"/>
    <lineage>
        <taxon>Bacteria</taxon>
        <taxon>Pseudomonadati</taxon>
        <taxon>Pseudomonadota</taxon>
        <taxon>Betaproteobacteria</taxon>
        <taxon>Burkholderiales</taxon>
        <taxon>Comamonadaceae</taxon>
        <taxon>Ramlibacter</taxon>
    </lineage>
</organism>
<dbReference type="AlphaFoldDB" id="A0A4Z0BKS0"/>
<dbReference type="GO" id="GO:0000271">
    <property type="term" value="P:polysaccharide biosynthetic process"/>
    <property type="evidence" value="ECO:0007669"/>
    <property type="project" value="InterPro"/>
</dbReference>
<dbReference type="OrthoDB" id="543755at2"/>
<protein>
    <submittedName>
        <fullName evidence="1">Capsular polysaccharide biosynthesis protein</fullName>
    </submittedName>
</protein>
<keyword evidence="2" id="KW-1185">Reference proteome</keyword>
<dbReference type="CDD" id="cd16439">
    <property type="entry name" value="beta_Kdo_transferase_KpsC_2"/>
    <property type="match status" value="1"/>
</dbReference>
<dbReference type="Proteomes" id="UP000297564">
    <property type="component" value="Unassembled WGS sequence"/>
</dbReference>
<comment type="caution">
    <text evidence="1">The sequence shown here is derived from an EMBL/GenBank/DDBJ whole genome shotgun (WGS) entry which is preliminary data.</text>
</comment>
<dbReference type="Pfam" id="PF05159">
    <property type="entry name" value="Capsule_synth"/>
    <property type="match status" value="3"/>
</dbReference>